<name>A0A7W7JXN5_9SPHN</name>
<organism evidence="2 3">
    <name type="scientific">Sphingomonas kyeonggiensis</name>
    <dbReference type="NCBI Taxonomy" id="1268553"/>
    <lineage>
        <taxon>Bacteria</taxon>
        <taxon>Pseudomonadati</taxon>
        <taxon>Pseudomonadota</taxon>
        <taxon>Alphaproteobacteria</taxon>
        <taxon>Sphingomonadales</taxon>
        <taxon>Sphingomonadaceae</taxon>
        <taxon>Sphingomonas</taxon>
    </lineage>
</organism>
<keyword evidence="3" id="KW-1185">Reference proteome</keyword>
<dbReference type="InterPro" id="IPR018754">
    <property type="entry name" value="RovC-like_DNA-bd"/>
</dbReference>
<evidence type="ECO:0000259" key="1">
    <source>
        <dbReference type="Pfam" id="PF10074"/>
    </source>
</evidence>
<sequence>MPIWTAAANPRLLAVVSARSGPALDLARIGHRGIRVADRRHVLLDLPGGTLQLEGLSGALDDGPRRVAALIDYGRILEAQLDSARRLDAFLHGRALPSGLGRRFGRLVEALRVGDAIASGASQRAIGLGIYGGDWPGDGEHLKSRVRRMIPLAAALIRAGPRGVLAERI</sequence>
<comment type="caution">
    <text evidence="2">The sequence shown here is derived from an EMBL/GenBank/DDBJ whole genome shotgun (WGS) entry which is preliminary data.</text>
</comment>
<dbReference type="Pfam" id="PF10074">
    <property type="entry name" value="RovC_DNA-bd"/>
    <property type="match status" value="1"/>
</dbReference>
<gene>
    <name evidence="2" type="ORF">HNP52_000087</name>
</gene>
<dbReference type="Proteomes" id="UP000575241">
    <property type="component" value="Unassembled WGS sequence"/>
</dbReference>
<proteinExistence type="predicted"/>
<protein>
    <recommendedName>
        <fullName evidence="1">T6SS Transcription factor RovC-like DNA binding domain-containing protein</fullName>
    </recommendedName>
</protein>
<evidence type="ECO:0000313" key="3">
    <source>
        <dbReference type="Proteomes" id="UP000575241"/>
    </source>
</evidence>
<evidence type="ECO:0000313" key="2">
    <source>
        <dbReference type="EMBL" id="MBB4837036.1"/>
    </source>
</evidence>
<dbReference type="AlphaFoldDB" id="A0A7W7JXN5"/>
<feature type="domain" description="T6SS Transcription factor RovC-like DNA binding" evidence="1">
    <location>
        <begin position="77"/>
        <end position="160"/>
    </location>
</feature>
<reference evidence="2 3" key="1">
    <citation type="submission" date="2020-08" db="EMBL/GenBank/DDBJ databases">
        <title>Functional genomics of gut bacteria from endangered species of beetles.</title>
        <authorList>
            <person name="Carlos-Shanley C."/>
        </authorList>
    </citation>
    <scope>NUCLEOTIDE SEQUENCE [LARGE SCALE GENOMIC DNA]</scope>
    <source>
        <strain evidence="2 3">S00224</strain>
    </source>
</reference>
<dbReference type="EMBL" id="JACHLN010000001">
    <property type="protein sequence ID" value="MBB4837036.1"/>
    <property type="molecule type" value="Genomic_DNA"/>
</dbReference>
<accession>A0A7W7JXN5</accession>